<accession>A0ABP9MT84</accession>
<dbReference type="InterPro" id="IPR001434">
    <property type="entry name" value="OmcB-like_DUF11"/>
</dbReference>
<dbReference type="NCBIfam" id="TIGR01451">
    <property type="entry name" value="B_ant_repeat"/>
    <property type="match status" value="1"/>
</dbReference>
<dbReference type="Pfam" id="PF01345">
    <property type="entry name" value="DUF11"/>
    <property type="match status" value="1"/>
</dbReference>
<evidence type="ECO:0000259" key="3">
    <source>
        <dbReference type="Pfam" id="PF26628"/>
    </source>
</evidence>
<organism evidence="4 5">
    <name type="scientific">Chryseobacterium ginsengisoli</name>
    <dbReference type="NCBI Taxonomy" id="363853"/>
    <lineage>
        <taxon>Bacteria</taxon>
        <taxon>Pseudomonadati</taxon>
        <taxon>Bacteroidota</taxon>
        <taxon>Flavobacteriia</taxon>
        <taxon>Flavobacteriales</taxon>
        <taxon>Weeksellaceae</taxon>
        <taxon>Chryseobacterium group</taxon>
        <taxon>Chryseobacterium</taxon>
    </lineage>
</organism>
<evidence type="ECO:0000313" key="4">
    <source>
        <dbReference type="EMBL" id="GAA5098834.1"/>
    </source>
</evidence>
<dbReference type="RefSeq" id="WP_345207062.1">
    <property type="nucleotide sequence ID" value="NZ_BAABHX010000007.1"/>
</dbReference>
<reference evidence="5" key="1">
    <citation type="journal article" date="2019" name="Int. J. Syst. Evol. Microbiol.">
        <title>The Global Catalogue of Microorganisms (GCM) 10K type strain sequencing project: providing services to taxonomists for standard genome sequencing and annotation.</title>
        <authorList>
            <consortium name="The Broad Institute Genomics Platform"/>
            <consortium name="The Broad Institute Genome Sequencing Center for Infectious Disease"/>
            <person name="Wu L."/>
            <person name="Ma J."/>
        </authorList>
    </citation>
    <scope>NUCLEOTIDE SEQUENCE [LARGE SCALE GENOMIC DNA]</scope>
    <source>
        <strain evidence="5">JCM 18019</strain>
    </source>
</reference>
<dbReference type="InterPro" id="IPR058515">
    <property type="entry name" value="DUF8202"/>
</dbReference>
<feature type="signal peptide" evidence="1">
    <location>
        <begin position="1"/>
        <end position="27"/>
    </location>
</feature>
<proteinExistence type="predicted"/>
<dbReference type="Proteomes" id="UP001500353">
    <property type="component" value="Unassembled WGS sequence"/>
</dbReference>
<name>A0ABP9MT84_9FLAO</name>
<gene>
    <name evidence="4" type="ORF">GCM10023210_35390</name>
</gene>
<evidence type="ECO:0000259" key="2">
    <source>
        <dbReference type="Pfam" id="PF01345"/>
    </source>
</evidence>
<feature type="domain" description="DUF11" evidence="2">
    <location>
        <begin position="1098"/>
        <end position="1225"/>
    </location>
</feature>
<keyword evidence="5" id="KW-1185">Reference proteome</keyword>
<dbReference type="Pfam" id="PF26628">
    <property type="entry name" value="DUF8202"/>
    <property type="match status" value="1"/>
</dbReference>
<dbReference type="PROSITE" id="PS51257">
    <property type="entry name" value="PROKAR_LIPOPROTEIN"/>
    <property type="match status" value="1"/>
</dbReference>
<dbReference type="InterPro" id="IPR047589">
    <property type="entry name" value="DUF11_rpt"/>
</dbReference>
<dbReference type="EMBL" id="BAABHX010000007">
    <property type="protein sequence ID" value="GAA5098834.1"/>
    <property type="molecule type" value="Genomic_DNA"/>
</dbReference>
<evidence type="ECO:0000313" key="5">
    <source>
        <dbReference type="Proteomes" id="UP001500353"/>
    </source>
</evidence>
<sequence length="1580" mass="165447">MMKNLIVILLFFTGNLLIFSQSCSVNAGGNATICGTSTTLQATTTGTTSGTPTWSIVSKPSGAPDPVFSNPNAYNPNVTGITYPGNYVFMITQQCSTGTVTSQVTVTAPGATTGFTAGPDITGISAITGVANLSATIPDGYTPSWTYYHMQTYEANGNMVTTNATMSGTTTATPTLTLTNKANHTIDPAYRVVLRITSVNNPSCWYEDDAIVRFIPNPDMIFPATYSQCVSPGSTGASFFYDPNGTSPKFSTVTTNSSANPSFGTTVTMTVVSQPAGGNIQYSRMDNGRLYFSGINAIGPYVFDLTISNTLGTFTKRLTYNFNGFQPGLLDFTDPAYPNQMEVFSNTGSAGVLYCNRVGTTTPITFYYKINPADPPTTITAVTSSGVLPGGVAVSSIVETGAGTMDRTATLTPPSGGWRAGTYRFDVRATAAGGCNRAPFFYVHISDNARTPVNVDNITVCYPGSGVVSATVPLPTRYQTTAANPSYLQDLGGRYDFTLVSAPAGAATPTYEVAANRSITSTSTVISNLNKPGEYVFKIKATGTGGPELFLNAEYACAGTSLEDTFSVFVTAQVGANAGSDQNIVTASTTTAMLNGNNAGTSTGTWSLVSKPAGAPDPVIVTPSAYNTNVTGMNTVGAYTFRWTIATGTCTSFDDTIVNVNAASPAGVQNGLSYWYRADVNTTNTGAGTDVTGWTDVWNGTTVAQLGTNALPKYVVGTSSYFNFNPGINFTVGTQTLGNNTVRTLTSLNYDVFTFTKEGLASGGSNPRLFSVGMDNTTTGAANWDAFGIFPNTNQLERRPYGAGTQFLGVNPVFSTTIPSIMYFRNTNTNTAKGLNGSAMNTAVAFTAVNAQFGGHIFGNTLFSSNGSDNAGFIGNIGETIIYGAGALSDTERRRVDSYLAIKYGITLGQVNTNHYLDADAAIVWNGAANTTYNNNIFGVAREDIGVFHQKVSKSVNAGAILTVATINDFVNPNLAAARTGLANDKTYFLLGDNTNVATSPVDVTVGANAYKRIQRVWMAQEKDADAGALFFETDLTIYNSGSYNTTQNMVMLVADDAAFTTNVTVVNPTSNNASKWVYNQNVADGKFITFAKSFPADIQVNKVGPLSAQTGSTISYTIRVTNNGPGNATNVIVKDPAVANFTATGITCAAGAGTLGSAQCPASVTLAELQGAAGLTIPSLPEGSGVTFTVTGTAGSTVGAVITNTATAEYANDNNTANNSSTVNTTLYGCTGAESTYTIDGNATLAANTIAVNGGTINLVYKLTSGTAVPGIGNQFTVPVQYSDLNNQYGTDNQWEGLALFDTGLEKLVTILPKTSAGTGRLYNSLPANNSTTETLMPPNNGTDMIFTTKIANGALDPLGKFTITIGNFPAAPAGYVVKASRFGMYSNGNNVSNGTNNLSGYWLKPLAQTSTLDAAFVTIPGIAFMLGDTYVWRYSAFSNGSSFAANTSNYGVHFQTNFITFASICNPVCYKPAAIASAGNPALPGKVGITSLTRAGTNGDNWPAIRTGGWMVLESKTKGFVPNRVAFSAGNPVGIAPANFVEGMMVYDTTNKCMKMYTSQDGGTTFGWYCISTQTCPD</sequence>
<protein>
    <recommendedName>
        <fullName evidence="6">DUF11 domain-containing protein</fullName>
    </recommendedName>
</protein>
<keyword evidence="1" id="KW-0732">Signal</keyword>
<evidence type="ECO:0008006" key="6">
    <source>
        <dbReference type="Google" id="ProtNLM"/>
    </source>
</evidence>
<feature type="domain" description="DUF8202" evidence="3">
    <location>
        <begin position="892"/>
        <end position="1074"/>
    </location>
</feature>
<feature type="chain" id="PRO_5045393300" description="DUF11 domain-containing protein" evidence="1">
    <location>
        <begin position="28"/>
        <end position="1580"/>
    </location>
</feature>
<evidence type="ECO:0000256" key="1">
    <source>
        <dbReference type="SAM" id="SignalP"/>
    </source>
</evidence>
<comment type="caution">
    <text evidence="4">The sequence shown here is derived from an EMBL/GenBank/DDBJ whole genome shotgun (WGS) entry which is preliminary data.</text>
</comment>